<sequence>MPSSPSPSKRARDSDRADTCGVLDNALADGQLHAGEYESRTSKAMSAKTIHDLQVLVNDLQIPSRYLDTEVVRPRLPAPPKSVKAAAAVVLVAGVVGALIGSATNPDTSPLGTDAPIPNLMTGHGVAQFIDDYRAEFGDTIADTVSLSTENATVERVAHDQPGNYVRYIYDGDFKSWSTPSPRKTGTRTIDLSTVDLEVLARLIAGAPETLRVPGGVVDQIRFEYPTIGRANEPTVSMYVRNEADDSGHLETTLSGEPLSVYPFAP</sequence>
<dbReference type="EMBL" id="JAECSB010000096">
    <property type="protein sequence ID" value="MBH5146913.1"/>
    <property type="molecule type" value="Genomic_DNA"/>
</dbReference>
<dbReference type="InterPro" id="IPR012551">
    <property type="entry name" value="DUF1707_SHOCT-like"/>
</dbReference>
<evidence type="ECO:0000313" key="3">
    <source>
        <dbReference type="EMBL" id="MBH5146913.1"/>
    </source>
</evidence>
<proteinExistence type="predicted"/>
<comment type="caution">
    <text evidence="3">The sequence shown here is derived from an EMBL/GenBank/DDBJ whole genome shotgun (WGS) entry which is preliminary data.</text>
</comment>
<organism evidence="3 5">
    <name type="scientific">Rhodococcus erythropolis</name>
    <name type="common">Arthrobacter picolinophilus</name>
    <dbReference type="NCBI Taxonomy" id="1833"/>
    <lineage>
        <taxon>Bacteria</taxon>
        <taxon>Bacillati</taxon>
        <taxon>Actinomycetota</taxon>
        <taxon>Actinomycetes</taxon>
        <taxon>Mycobacteriales</taxon>
        <taxon>Nocardiaceae</taxon>
        <taxon>Rhodococcus</taxon>
        <taxon>Rhodococcus erythropolis group</taxon>
    </lineage>
</organism>
<name>A0A1F2Q3X0_RHOER</name>
<evidence type="ECO:0000313" key="2">
    <source>
        <dbReference type="EMBL" id="KAB2586309.1"/>
    </source>
</evidence>
<dbReference type="EMBL" id="MRBO01000217">
    <property type="protein sequence ID" value="KAB2586309.1"/>
    <property type="molecule type" value="Genomic_DNA"/>
</dbReference>
<dbReference type="PANTHER" id="PTHR40763">
    <property type="entry name" value="MEMBRANE PROTEIN-RELATED"/>
    <property type="match status" value="1"/>
</dbReference>
<dbReference type="RefSeq" id="WP_020971371.1">
    <property type="nucleotide sequence ID" value="NZ_BHXB01000001.1"/>
</dbReference>
<reference evidence="3 5" key="2">
    <citation type="submission" date="2020-12" db="EMBL/GenBank/DDBJ databases">
        <title>Draft genome sequence of furan degrading bacterial strain FUR100.</title>
        <authorList>
            <person name="Woiski C."/>
        </authorList>
    </citation>
    <scope>NUCLEOTIDE SEQUENCE [LARGE SCALE GENOMIC DNA]</scope>
    <source>
        <strain evidence="3 5">FUR100</strain>
    </source>
</reference>
<gene>
    <name evidence="2" type="ORF">BS297_05885</name>
    <name evidence="3" type="ORF">I3517_30360</name>
</gene>
<accession>A0A1F2Q3X0</accession>
<dbReference type="PANTHER" id="PTHR40763:SF4">
    <property type="entry name" value="DUF1707 DOMAIN-CONTAINING PROTEIN"/>
    <property type="match status" value="1"/>
</dbReference>
<dbReference type="Proteomes" id="UP000325576">
    <property type="component" value="Unassembled WGS sequence"/>
</dbReference>
<evidence type="ECO:0000313" key="5">
    <source>
        <dbReference type="Proteomes" id="UP000627573"/>
    </source>
</evidence>
<dbReference type="AlphaFoldDB" id="A0A1F2Q3X0"/>
<keyword evidence="5" id="KW-1185">Reference proteome</keyword>
<reference evidence="2 4" key="1">
    <citation type="journal article" date="2017" name="Poromechanics V (2013)">
        <title>Genomic Characterization of the Arsenic-Tolerant Actinobacterium, &lt;i&gt;Rhodococcus erythropolis&lt;/i&gt; S43.</title>
        <authorList>
            <person name="Retamal-Morales G."/>
            <person name="Mehnert M."/>
            <person name="Schwabe R."/>
            <person name="Tischler D."/>
            <person name="Schloemann M."/>
            <person name="Levican G.J."/>
        </authorList>
    </citation>
    <scope>NUCLEOTIDE SEQUENCE [LARGE SCALE GENOMIC DNA]</scope>
    <source>
        <strain evidence="2 4">S43</strain>
    </source>
</reference>
<evidence type="ECO:0000259" key="1">
    <source>
        <dbReference type="Pfam" id="PF08044"/>
    </source>
</evidence>
<evidence type="ECO:0000313" key="4">
    <source>
        <dbReference type="Proteomes" id="UP000325576"/>
    </source>
</evidence>
<protein>
    <submittedName>
        <fullName evidence="3">DUF1707 domain-containing protein</fullName>
    </submittedName>
</protein>
<dbReference type="Pfam" id="PF08044">
    <property type="entry name" value="DUF1707"/>
    <property type="match status" value="1"/>
</dbReference>
<dbReference type="Proteomes" id="UP000627573">
    <property type="component" value="Unassembled WGS sequence"/>
</dbReference>
<feature type="domain" description="DUF1707" evidence="1">
    <location>
        <begin position="10"/>
        <end position="61"/>
    </location>
</feature>